<protein>
    <submittedName>
        <fullName evidence="2">AGAP010743-PA</fullName>
    </submittedName>
</protein>
<dbReference type="HOGENOM" id="CLU_1950593_0_0_1"/>
<evidence type="ECO:0000313" key="2">
    <source>
        <dbReference type="EMBL" id="EDO64292.1"/>
    </source>
</evidence>
<dbReference type="PaxDb" id="7165-AGAP010743-PA"/>
<dbReference type="EMBL" id="AAAB01008848">
    <property type="protein sequence ID" value="EDO64292.1"/>
    <property type="molecule type" value="Genomic_DNA"/>
</dbReference>
<feature type="compositionally biased region" description="Polar residues" evidence="1">
    <location>
        <begin position="1"/>
        <end position="11"/>
    </location>
</feature>
<dbReference type="STRING" id="7165.A7USM6"/>
<dbReference type="VEuPathDB" id="VectorBase:AGAMI1_000296"/>
<reference evidence="2" key="3">
    <citation type="journal article" date="2004" name="Trends Parasitol.">
        <title>The Anopheles gambiae genome: an update.</title>
        <authorList>
            <person name="Mongin E."/>
            <person name="Louis C."/>
            <person name="Holt R.A."/>
            <person name="Birney E."/>
            <person name="Collins F.H."/>
        </authorList>
    </citation>
    <scope>NUCLEOTIDE SEQUENCE</scope>
    <source>
        <strain evidence="2">PEST</strain>
    </source>
</reference>
<dbReference type="AlphaFoldDB" id="A7USM6"/>
<feature type="region of interest" description="Disordered" evidence="1">
    <location>
        <begin position="1"/>
        <end position="52"/>
    </location>
</feature>
<evidence type="ECO:0000256" key="1">
    <source>
        <dbReference type="SAM" id="MobiDB-lite"/>
    </source>
</evidence>
<organism evidence="2">
    <name type="scientific">Anopheles gambiae</name>
    <name type="common">African malaria mosquito</name>
    <dbReference type="NCBI Taxonomy" id="7165"/>
    <lineage>
        <taxon>Eukaryota</taxon>
        <taxon>Metazoa</taxon>
        <taxon>Ecdysozoa</taxon>
        <taxon>Arthropoda</taxon>
        <taxon>Hexapoda</taxon>
        <taxon>Insecta</taxon>
        <taxon>Pterygota</taxon>
        <taxon>Neoptera</taxon>
        <taxon>Endopterygota</taxon>
        <taxon>Diptera</taxon>
        <taxon>Nematocera</taxon>
        <taxon>Culicoidea</taxon>
        <taxon>Culicidae</taxon>
        <taxon>Anophelinae</taxon>
        <taxon>Anopheles</taxon>
    </lineage>
</organism>
<reference evidence="2" key="2">
    <citation type="submission" date="2002-03" db="EMBL/GenBank/DDBJ databases">
        <authorList>
            <consortium name="The Anopheles Genome Sequencing Consortium"/>
        </authorList>
    </citation>
    <scope>NUCLEOTIDE SEQUENCE</scope>
    <source>
        <strain evidence="2">PEST</strain>
    </source>
</reference>
<dbReference type="InParanoid" id="A7USM6"/>
<dbReference type="VEuPathDB" id="VectorBase:AGAP029636"/>
<gene>
    <name evidence="2" type="ORF">AgaP_AGAP010743</name>
</gene>
<reference evidence="2" key="4">
    <citation type="journal article" date="2007" name="Genome Biol.">
        <title>Update of the Anopheles gambiae PEST genome assembly.</title>
        <authorList>
            <person name="Sharakhova M.V."/>
            <person name="Hammond M.P."/>
            <person name="Lobo N.F."/>
            <person name="Krzywinski J."/>
            <person name="Unger M.F."/>
            <person name="Hillenmeyer M.E."/>
            <person name="Bruggner R.V."/>
            <person name="Birney E."/>
            <person name="Collins F.H."/>
        </authorList>
    </citation>
    <scope>NUCLEOTIDE SEQUENCE</scope>
    <source>
        <strain evidence="2">PEST</strain>
    </source>
</reference>
<reference evidence="2" key="1">
    <citation type="journal article" date="2002" name="Science">
        <title>The genome sequence of the malaria mosquito Anopheles gambiae.</title>
        <authorList>
            <person name="Holt R.A."/>
            <person name="Subramanian G.M."/>
            <person name="Halpern A."/>
            <person name="Sutton G.G."/>
            <person name="Charlab R."/>
            <person name="Nusskern D.R."/>
            <person name="Wincker P."/>
            <person name="Clark A.G."/>
            <person name="Ribeiro J.M."/>
            <person name="Wides R."/>
            <person name="Salzberg S.L."/>
            <person name="Loftus B."/>
            <person name="Yandell M."/>
            <person name="Majoros W.H."/>
            <person name="Rusch D.B."/>
            <person name="Lai Z."/>
            <person name="Kraft C.L."/>
            <person name="Abril J.F."/>
            <person name="Anthouard V."/>
            <person name="Arensburger P."/>
            <person name="Atkinson P.W."/>
            <person name="Baden H."/>
            <person name="de Berardinis V."/>
            <person name="Baldwin D."/>
            <person name="Benes V."/>
            <person name="Biedler J."/>
            <person name="Blass C."/>
            <person name="Bolanos R."/>
            <person name="Boscus D."/>
            <person name="Barnstead M."/>
            <person name="Cai S."/>
            <person name="Center A."/>
            <person name="Chaturverdi K."/>
            <person name="Christophides G.K."/>
            <person name="Chrystal M.A."/>
            <person name="Clamp M."/>
            <person name="Cravchik A."/>
            <person name="Curwen V."/>
            <person name="Dana A."/>
            <person name="Delcher A."/>
            <person name="Dew I."/>
            <person name="Evans C.A."/>
            <person name="Flanigan M."/>
            <person name="Grundschober-Freimoser A."/>
            <person name="Friedli L."/>
            <person name="Gu Z."/>
            <person name="Guan P."/>
            <person name="Guigo R."/>
            <person name="Hillenmeyer M.E."/>
            <person name="Hladun S.L."/>
            <person name="Hogan J.R."/>
            <person name="Hong Y.S."/>
            <person name="Hoover J."/>
            <person name="Jaillon O."/>
            <person name="Ke Z."/>
            <person name="Kodira C."/>
            <person name="Kokoza E."/>
            <person name="Koutsos A."/>
            <person name="Letunic I."/>
            <person name="Levitsky A."/>
            <person name="Liang Y."/>
            <person name="Lin J.J."/>
            <person name="Lobo N.F."/>
            <person name="Lopez J.R."/>
            <person name="Malek J.A."/>
            <person name="McIntosh T.C."/>
            <person name="Meister S."/>
            <person name="Miller J."/>
            <person name="Mobarry C."/>
            <person name="Mongin E."/>
            <person name="Murphy S.D."/>
            <person name="O'Brochta D.A."/>
            <person name="Pfannkoch C."/>
            <person name="Qi R."/>
            <person name="Regier M.A."/>
            <person name="Remington K."/>
            <person name="Shao H."/>
            <person name="Sharakhova M.V."/>
            <person name="Sitter C.D."/>
            <person name="Shetty J."/>
            <person name="Smith T.J."/>
            <person name="Strong R."/>
            <person name="Sun J."/>
            <person name="Thomasova D."/>
            <person name="Ton L.Q."/>
            <person name="Topalis P."/>
            <person name="Tu Z."/>
            <person name="Unger M.F."/>
            <person name="Walenz B."/>
            <person name="Wang A."/>
            <person name="Wang J."/>
            <person name="Wang M."/>
            <person name="Wang X."/>
            <person name="Woodford K.J."/>
            <person name="Wortman J.R."/>
            <person name="Wu M."/>
            <person name="Yao A."/>
            <person name="Zdobnov E.M."/>
            <person name="Zhang H."/>
            <person name="Zhao Q."/>
            <person name="Zhao S."/>
            <person name="Zhu S.C."/>
            <person name="Zhimulev I."/>
            <person name="Coluzzi M."/>
            <person name="della Torre A."/>
            <person name="Roth C.W."/>
            <person name="Louis C."/>
            <person name="Kalush F."/>
            <person name="Mural R.J."/>
            <person name="Myers E.W."/>
            <person name="Adams M.D."/>
            <person name="Smith H.O."/>
            <person name="Broder S."/>
            <person name="Gardner M.J."/>
            <person name="Fraser C.M."/>
            <person name="Birney E."/>
            <person name="Bork P."/>
            <person name="Brey P.T."/>
            <person name="Venter J.C."/>
            <person name="Weissenbach J."/>
            <person name="Kafatos F.C."/>
            <person name="Collins F.H."/>
            <person name="Hoffman S.L."/>
        </authorList>
    </citation>
    <scope>NUCLEOTIDE SEQUENCE [LARGE SCALE GENOMIC DNA]</scope>
    <source>
        <strain evidence="2">PEST</strain>
    </source>
</reference>
<sequence length="129" mass="12717">MSSSLSNTVLGPSQAPVPAPKPLQGILKDPKRNSSASNSSQHQQLQHGAQLIAVQSPSPVPLVGGVPGLPLVGSTFLGAAVAGNGPNGGTGGTSSLGNSLLIGTYDPSSTNLSSFNASFGFTDADGHLV</sequence>
<name>A7USM6_ANOGA</name>
<comment type="caution">
    <text evidence="2">The sequence shown here is derived from an EMBL/GenBank/DDBJ whole genome shotgun (WGS) entry which is preliminary data.</text>
</comment>
<feature type="compositionally biased region" description="Low complexity" evidence="1">
    <location>
        <begin position="33"/>
        <end position="47"/>
    </location>
</feature>
<accession>A7USM6</accession>
<reference evidence="2" key="5">
    <citation type="submission" date="2011-05" db="EMBL/GenBank/DDBJ databases">
        <authorList>
            <consortium name="VectorBase"/>
        </authorList>
    </citation>
    <scope>NUCLEOTIDE SEQUENCE</scope>
    <source>
        <strain evidence="2">PEST</strain>
    </source>
</reference>
<proteinExistence type="predicted"/>